<dbReference type="Pfam" id="PF00296">
    <property type="entry name" value="Bac_luciferase"/>
    <property type="match status" value="1"/>
</dbReference>
<evidence type="ECO:0000256" key="2">
    <source>
        <dbReference type="ARBA" id="ARBA00074555"/>
    </source>
</evidence>
<dbReference type="SUPFAM" id="SSF51679">
    <property type="entry name" value="Bacterial luciferase-like"/>
    <property type="match status" value="1"/>
</dbReference>
<reference evidence="4" key="2">
    <citation type="submission" date="2020-09" db="EMBL/GenBank/DDBJ databases">
        <authorList>
            <person name="Sun Q."/>
            <person name="Kim S."/>
        </authorList>
    </citation>
    <scope>NUCLEOTIDE SEQUENCE</scope>
    <source>
        <strain evidence="4">KCTC 32255</strain>
    </source>
</reference>
<evidence type="ECO:0000259" key="3">
    <source>
        <dbReference type="Pfam" id="PF00296"/>
    </source>
</evidence>
<dbReference type="EMBL" id="BMZA01000032">
    <property type="protein sequence ID" value="GGZ17046.1"/>
    <property type="molecule type" value="Genomic_DNA"/>
</dbReference>
<dbReference type="RefSeq" id="WP_189622534.1">
    <property type="nucleotide sequence ID" value="NZ_BMZA01000032.1"/>
</dbReference>
<keyword evidence="5" id="KW-1185">Reference proteome</keyword>
<dbReference type="FunFam" id="3.20.20.30:FF:000002">
    <property type="entry name" value="LLM class flavin-dependent oxidoreductase"/>
    <property type="match status" value="1"/>
</dbReference>
<evidence type="ECO:0000313" key="5">
    <source>
        <dbReference type="Proteomes" id="UP000648075"/>
    </source>
</evidence>
<dbReference type="InterPro" id="IPR019949">
    <property type="entry name" value="CmoO-like"/>
</dbReference>
<evidence type="ECO:0000313" key="4">
    <source>
        <dbReference type="EMBL" id="GGZ17046.1"/>
    </source>
</evidence>
<dbReference type="InterPro" id="IPR036661">
    <property type="entry name" value="Luciferase-like_sf"/>
</dbReference>
<accession>A0A918PQK1</accession>
<protein>
    <recommendedName>
        <fullName evidence="2">Luciferase-like monooxygenase</fullName>
    </recommendedName>
</protein>
<comment type="caution">
    <text evidence="4">The sequence shown here is derived from an EMBL/GenBank/DDBJ whole genome shotgun (WGS) entry which is preliminary data.</text>
</comment>
<dbReference type="Gene3D" id="3.20.20.30">
    <property type="entry name" value="Luciferase-like domain"/>
    <property type="match status" value="1"/>
</dbReference>
<sequence>MIPLSILELGRVREGSDRRNALDNARALAQHAERLGYRRIWVAEHHNSPAVSTAATSLVVAHIAAGTTSIRVGAGGIMLPNHAPYVVAEQFGTLETLYPGRIDLGLGRAPGTDGMTLRALRRAPGNAENFPQDVVELQGYLAPRGEMQRIEAVPGSGTNVPIWILGSSLFGAQLAAALGLPYAFGSQFSPQALHHALEAYRANFRPSKQLQKPYALVGVNVIAGETDEEARMLATSQQMSFADLFRGKISLLQPPIDDIEMYWTPQEKAQANQMLDCSIVGSVETVRNGLNRLVAETQADELMIVSDIFDFDKRRQSLEITARALG</sequence>
<comment type="similarity">
    <text evidence="1">To bacterial alkanal monooxygenase alpha and beta chains.</text>
</comment>
<feature type="domain" description="Luciferase-like" evidence="3">
    <location>
        <begin position="9"/>
        <end position="296"/>
    </location>
</feature>
<dbReference type="PANTHER" id="PTHR30137">
    <property type="entry name" value="LUCIFERASE-LIKE MONOOXYGENASE"/>
    <property type="match status" value="1"/>
</dbReference>
<gene>
    <name evidence="4" type="ORF">GCM10011614_34540</name>
</gene>
<dbReference type="PANTHER" id="PTHR30137:SF6">
    <property type="entry name" value="LUCIFERASE-LIKE MONOOXYGENASE"/>
    <property type="match status" value="1"/>
</dbReference>
<dbReference type="InterPro" id="IPR050766">
    <property type="entry name" value="Bact_Lucif_Oxidored"/>
</dbReference>
<dbReference type="GO" id="GO:0016705">
    <property type="term" value="F:oxidoreductase activity, acting on paired donors, with incorporation or reduction of molecular oxygen"/>
    <property type="evidence" value="ECO:0007669"/>
    <property type="project" value="InterPro"/>
</dbReference>
<dbReference type="NCBIfam" id="TIGR03558">
    <property type="entry name" value="oxido_grp_1"/>
    <property type="match status" value="1"/>
</dbReference>
<dbReference type="AlphaFoldDB" id="A0A918PQK1"/>
<organism evidence="4 5">
    <name type="scientific">Novosphingobium colocasiae</name>
    <dbReference type="NCBI Taxonomy" id="1256513"/>
    <lineage>
        <taxon>Bacteria</taxon>
        <taxon>Pseudomonadati</taxon>
        <taxon>Pseudomonadota</taxon>
        <taxon>Alphaproteobacteria</taxon>
        <taxon>Sphingomonadales</taxon>
        <taxon>Sphingomonadaceae</taxon>
        <taxon>Novosphingobium</taxon>
    </lineage>
</organism>
<proteinExistence type="predicted"/>
<name>A0A918PQK1_9SPHN</name>
<dbReference type="InterPro" id="IPR011251">
    <property type="entry name" value="Luciferase-like_dom"/>
</dbReference>
<dbReference type="Proteomes" id="UP000648075">
    <property type="component" value="Unassembled WGS sequence"/>
</dbReference>
<reference evidence="4" key="1">
    <citation type="journal article" date="2014" name="Int. J. Syst. Evol. Microbiol.">
        <title>Complete genome sequence of Corynebacterium casei LMG S-19264T (=DSM 44701T), isolated from a smear-ripened cheese.</title>
        <authorList>
            <consortium name="US DOE Joint Genome Institute (JGI-PGF)"/>
            <person name="Walter F."/>
            <person name="Albersmeier A."/>
            <person name="Kalinowski J."/>
            <person name="Ruckert C."/>
        </authorList>
    </citation>
    <scope>NUCLEOTIDE SEQUENCE</scope>
    <source>
        <strain evidence="4">KCTC 32255</strain>
    </source>
</reference>
<dbReference type="GO" id="GO:0005829">
    <property type="term" value="C:cytosol"/>
    <property type="evidence" value="ECO:0007669"/>
    <property type="project" value="TreeGrafter"/>
</dbReference>
<evidence type="ECO:0000256" key="1">
    <source>
        <dbReference type="ARBA" id="ARBA00007789"/>
    </source>
</evidence>